<evidence type="ECO:0000313" key="2">
    <source>
        <dbReference type="Proteomes" id="UP000239874"/>
    </source>
</evidence>
<reference evidence="1 2" key="1">
    <citation type="submission" date="2018-02" db="EMBL/GenBank/DDBJ databases">
        <title>8 Nocardia nova and 1 Nocardia cyriacigeorgica strain used for evolution to TMP-SMX.</title>
        <authorList>
            <person name="Mehta H."/>
            <person name="Weng J."/>
            <person name="Shamoo Y."/>
        </authorList>
    </citation>
    <scope>NUCLEOTIDE SEQUENCE [LARGE SCALE GENOMIC DNA]</scope>
    <source>
        <strain evidence="1 2">MDA3139</strain>
    </source>
</reference>
<proteinExistence type="predicted"/>
<evidence type="ECO:0000313" key="1">
    <source>
        <dbReference type="EMBL" id="PPJ39685.1"/>
    </source>
</evidence>
<comment type="caution">
    <text evidence="1">The sequence shown here is derived from an EMBL/GenBank/DDBJ whole genome shotgun (WGS) entry which is preliminary data.</text>
</comment>
<dbReference type="OrthoDB" id="3850404at2"/>
<accession>A0A2S6AWQ8</accession>
<name>A0A2S6AWQ8_9NOCA</name>
<organism evidence="1 2">
    <name type="scientific">Nocardia nova</name>
    <dbReference type="NCBI Taxonomy" id="37330"/>
    <lineage>
        <taxon>Bacteria</taxon>
        <taxon>Bacillati</taxon>
        <taxon>Actinomycetota</taxon>
        <taxon>Actinomycetes</taxon>
        <taxon>Mycobacteriales</taxon>
        <taxon>Nocardiaceae</taxon>
        <taxon>Nocardia</taxon>
    </lineage>
</organism>
<dbReference type="EMBL" id="PSZC01000001">
    <property type="protein sequence ID" value="PPJ39685.1"/>
    <property type="molecule type" value="Genomic_DNA"/>
</dbReference>
<sequence>MDETLSDETSIDVEVRIPEGFIPLPLRDIDAPVAQVEDLFASAPPGEISAVAPKVLQALRIFLNGLGSLGAVYCGLGKHHAADGSDVTSTLVISSVRYGEPKNPRLTLVDYLVTRGRADEYLHSEVVDYAGKNFLLSDRVLRLPTPEWHGPEQDIEDDARVYQIEAVVPSRDGAVIAVAELSTPFVDKGEEFVPMMLAIAYSLEVRGSVPAFSPSSLNM</sequence>
<dbReference type="AlphaFoldDB" id="A0A2S6AWQ8"/>
<dbReference type="RefSeq" id="WP_104376210.1">
    <property type="nucleotide sequence ID" value="NZ_PSZC01000001.1"/>
</dbReference>
<gene>
    <name evidence="1" type="ORF">C5E45_00525</name>
</gene>
<dbReference type="Proteomes" id="UP000239874">
    <property type="component" value="Unassembled WGS sequence"/>
</dbReference>
<protein>
    <submittedName>
        <fullName evidence="1">Uncharacterized protein</fullName>
    </submittedName>
</protein>